<comment type="caution">
    <text evidence="14">The sequence shown here is derived from an EMBL/GenBank/DDBJ whole genome shotgun (WGS) entry which is preliminary data.</text>
</comment>
<keyword evidence="15" id="KW-1185">Reference proteome</keyword>
<sequence length="544" mass="60972">MFVTNALLALVILAVSRVIWEILRRFVLRSPLDNIRGPALASLLTGNFQQLYSVDGWGFHNKLATEYGPIVRLTGVLGERQLYVADPKALHNVVVKDQHVYEEHPHFISANTILFGEGLLTTLGDHHKKQRKLMNPVFSTAHMRDMIPIFWDVVGALRSTLEIQTANGPTELDMLHWMGRTALELIGRSGLGYSFDSLTPDEPAHPYAASVKELVPTLFRIFTLRVYVLPKVYKIGPAWLRRAVVNILPSPTLHDLRDKIDLMWKTSNEIYAQKIAALRAGDAAVKKQVGQGKDIISLLIRANMKTDDPCSEEELLGQMSTLIFAAMDTTSSALSRTVHLLATHPDVQDRLRAEIRAARKEHGARMSYDQLETLPYLDALCRETLRLYPPIPQLLRKTRKDVVMPFGTSVTGVNGQSLSEVFVPKGTPIIISVINANRSREIWGEDALEWKPERWLAPLPDSVAAAHVPGIYSHLMTFLGGGRACIGFKFSQLEMKVVLVELLDAFEFKPSQRDVQWRMSNIVSAFVKDQPQKSQLPIVVSKAL</sequence>
<dbReference type="CDD" id="cd11069">
    <property type="entry name" value="CYP_FUM15-like"/>
    <property type="match status" value="1"/>
</dbReference>
<keyword evidence="8" id="KW-1133">Transmembrane helix</keyword>
<evidence type="ECO:0000256" key="7">
    <source>
        <dbReference type="ARBA" id="ARBA00022723"/>
    </source>
</evidence>
<comment type="pathway">
    <text evidence="3">Secondary metabolite biosynthesis; terpenoid biosynthesis.</text>
</comment>
<evidence type="ECO:0000256" key="6">
    <source>
        <dbReference type="ARBA" id="ARBA00022692"/>
    </source>
</evidence>
<comment type="similarity">
    <text evidence="4">Belongs to the cytochrome P450 family.</text>
</comment>
<dbReference type="AlphaFoldDB" id="A0A550C850"/>
<dbReference type="GO" id="GO:0016020">
    <property type="term" value="C:membrane"/>
    <property type="evidence" value="ECO:0007669"/>
    <property type="project" value="UniProtKB-SubCell"/>
</dbReference>
<evidence type="ECO:0000256" key="11">
    <source>
        <dbReference type="ARBA" id="ARBA00023033"/>
    </source>
</evidence>
<keyword evidence="11" id="KW-0503">Monooxygenase</keyword>
<name>A0A550C850_9AGAR</name>
<dbReference type="InterPro" id="IPR036396">
    <property type="entry name" value="Cyt_P450_sf"/>
</dbReference>
<evidence type="ECO:0000256" key="1">
    <source>
        <dbReference type="ARBA" id="ARBA00001971"/>
    </source>
</evidence>
<dbReference type="PANTHER" id="PTHR24305:SF166">
    <property type="entry name" value="CYTOCHROME P450 12A4, MITOCHONDRIAL-RELATED"/>
    <property type="match status" value="1"/>
</dbReference>
<comment type="cofactor">
    <cofactor evidence="1 13">
        <name>heme</name>
        <dbReference type="ChEBI" id="CHEBI:30413"/>
    </cofactor>
</comment>
<dbReference type="InterPro" id="IPR050121">
    <property type="entry name" value="Cytochrome_P450_monoxygenase"/>
</dbReference>
<dbReference type="GO" id="GO:0005506">
    <property type="term" value="F:iron ion binding"/>
    <property type="evidence" value="ECO:0007669"/>
    <property type="project" value="InterPro"/>
</dbReference>
<evidence type="ECO:0000256" key="12">
    <source>
        <dbReference type="ARBA" id="ARBA00023136"/>
    </source>
</evidence>
<accession>A0A550C850</accession>
<keyword evidence="5 13" id="KW-0349">Heme</keyword>
<evidence type="ECO:0000313" key="15">
    <source>
        <dbReference type="Proteomes" id="UP000320762"/>
    </source>
</evidence>
<organism evidence="14 15">
    <name type="scientific">Schizophyllum amplum</name>
    <dbReference type="NCBI Taxonomy" id="97359"/>
    <lineage>
        <taxon>Eukaryota</taxon>
        <taxon>Fungi</taxon>
        <taxon>Dikarya</taxon>
        <taxon>Basidiomycota</taxon>
        <taxon>Agaricomycotina</taxon>
        <taxon>Agaricomycetes</taxon>
        <taxon>Agaricomycetidae</taxon>
        <taxon>Agaricales</taxon>
        <taxon>Schizophyllaceae</taxon>
        <taxon>Schizophyllum</taxon>
    </lineage>
</organism>
<dbReference type="Gene3D" id="1.10.630.10">
    <property type="entry name" value="Cytochrome P450"/>
    <property type="match status" value="1"/>
</dbReference>
<reference evidence="14 15" key="1">
    <citation type="journal article" date="2019" name="New Phytol.">
        <title>Comparative genomics reveals unique wood-decay strategies and fruiting body development in the Schizophyllaceae.</title>
        <authorList>
            <person name="Almasi E."/>
            <person name="Sahu N."/>
            <person name="Krizsan K."/>
            <person name="Balint B."/>
            <person name="Kovacs G.M."/>
            <person name="Kiss B."/>
            <person name="Cseklye J."/>
            <person name="Drula E."/>
            <person name="Henrissat B."/>
            <person name="Nagy I."/>
            <person name="Chovatia M."/>
            <person name="Adam C."/>
            <person name="LaButti K."/>
            <person name="Lipzen A."/>
            <person name="Riley R."/>
            <person name="Grigoriev I.V."/>
            <person name="Nagy L.G."/>
        </authorList>
    </citation>
    <scope>NUCLEOTIDE SEQUENCE [LARGE SCALE GENOMIC DNA]</scope>
    <source>
        <strain evidence="14 15">NL-1724</strain>
    </source>
</reference>
<dbReference type="PANTHER" id="PTHR24305">
    <property type="entry name" value="CYTOCHROME P450"/>
    <property type="match status" value="1"/>
</dbReference>
<dbReference type="Proteomes" id="UP000320762">
    <property type="component" value="Unassembled WGS sequence"/>
</dbReference>
<evidence type="ECO:0000256" key="13">
    <source>
        <dbReference type="PIRSR" id="PIRSR602401-1"/>
    </source>
</evidence>
<evidence type="ECO:0000256" key="5">
    <source>
        <dbReference type="ARBA" id="ARBA00022617"/>
    </source>
</evidence>
<keyword evidence="6" id="KW-0812">Transmembrane</keyword>
<dbReference type="GO" id="GO:0016705">
    <property type="term" value="F:oxidoreductase activity, acting on paired donors, with incorporation or reduction of molecular oxygen"/>
    <property type="evidence" value="ECO:0007669"/>
    <property type="project" value="InterPro"/>
</dbReference>
<keyword evidence="10 13" id="KW-0408">Iron</keyword>
<dbReference type="InterPro" id="IPR002401">
    <property type="entry name" value="Cyt_P450_E_grp-I"/>
</dbReference>
<dbReference type="PRINTS" id="PR00385">
    <property type="entry name" value="P450"/>
</dbReference>
<dbReference type="SUPFAM" id="SSF48264">
    <property type="entry name" value="Cytochrome P450"/>
    <property type="match status" value="1"/>
</dbReference>
<keyword evidence="12" id="KW-0472">Membrane</keyword>
<dbReference type="InterPro" id="IPR001128">
    <property type="entry name" value="Cyt_P450"/>
</dbReference>
<dbReference type="PRINTS" id="PR00463">
    <property type="entry name" value="EP450I"/>
</dbReference>
<evidence type="ECO:0000313" key="14">
    <source>
        <dbReference type="EMBL" id="TRM60984.1"/>
    </source>
</evidence>
<evidence type="ECO:0000256" key="10">
    <source>
        <dbReference type="ARBA" id="ARBA00023004"/>
    </source>
</evidence>
<dbReference type="OrthoDB" id="1470350at2759"/>
<evidence type="ECO:0000256" key="4">
    <source>
        <dbReference type="ARBA" id="ARBA00010617"/>
    </source>
</evidence>
<gene>
    <name evidence="14" type="ORF">BD626DRAFT_503406</name>
</gene>
<protein>
    <submittedName>
        <fullName evidence="14">Cytochrome P450</fullName>
    </submittedName>
</protein>
<proteinExistence type="inferred from homology"/>
<dbReference type="GO" id="GO:0020037">
    <property type="term" value="F:heme binding"/>
    <property type="evidence" value="ECO:0007669"/>
    <property type="project" value="InterPro"/>
</dbReference>
<keyword evidence="9" id="KW-0560">Oxidoreductase</keyword>
<keyword evidence="7 13" id="KW-0479">Metal-binding</keyword>
<evidence type="ECO:0000256" key="9">
    <source>
        <dbReference type="ARBA" id="ARBA00023002"/>
    </source>
</evidence>
<feature type="binding site" description="axial binding residue" evidence="13">
    <location>
        <position position="485"/>
    </location>
    <ligand>
        <name>heme</name>
        <dbReference type="ChEBI" id="CHEBI:30413"/>
    </ligand>
    <ligandPart>
        <name>Fe</name>
        <dbReference type="ChEBI" id="CHEBI:18248"/>
    </ligandPart>
</feature>
<comment type="subcellular location">
    <subcellularLocation>
        <location evidence="2">Membrane</location>
    </subcellularLocation>
</comment>
<evidence type="ECO:0000256" key="3">
    <source>
        <dbReference type="ARBA" id="ARBA00004721"/>
    </source>
</evidence>
<dbReference type="STRING" id="97359.A0A550C850"/>
<dbReference type="GO" id="GO:0004497">
    <property type="term" value="F:monooxygenase activity"/>
    <property type="evidence" value="ECO:0007669"/>
    <property type="project" value="UniProtKB-KW"/>
</dbReference>
<evidence type="ECO:0000256" key="2">
    <source>
        <dbReference type="ARBA" id="ARBA00004370"/>
    </source>
</evidence>
<evidence type="ECO:0000256" key="8">
    <source>
        <dbReference type="ARBA" id="ARBA00022989"/>
    </source>
</evidence>
<dbReference type="Pfam" id="PF00067">
    <property type="entry name" value="p450"/>
    <property type="match status" value="1"/>
</dbReference>
<dbReference type="EMBL" id="VDMD01000019">
    <property type="protein sequence ID" value="TRM60984.1"/>
    <property type="molecule type" value="Genomic_DNA"/>
</dbReference>